<feature type="transmembrane region" description="Helical" evidence="2">
    <location>
        <begin position="54"/>
        <end position="76"/>
    </location>
</feature>
<keyword evidence="2" id="KW-0812">Transmembrane</keyword>
<feature type="transmembrane region" description="Helical" evidence="2">
    <location>
        <begin position="238"/>
        <end position="260"/>
    </location>
</feature>
<accession>A0A7S3K472</accession>
<feature type="region of interest" description="Disordered" evidence="1">
    <location>
        <begin position="493"/>
        <end position="532"/>
    </location>
</feature>
<sequence length="532" mass="60434">MVREAIEKARNQFPDWPERPCLEEWKVREHPCPWFRFGHDCTRTWSELTHVADYVLMGLLYGALIAAIFALFYLLYASRKKRCELPDDFGKFTPPKKKKRSKSLIRTMSQDALLLNSDGSDRFVWSTYNDYERAIIWTICCCLAQCFAYVDPNGFYKILSLPVRMLSHGLIRVFVDFTLFQMAAGYRKALQPVGTPRDSGLLIGLFLSVSFLAIFLSLEYAQVPTAGLPGCANTLWNFFRHFSVSLVEFCVIFLTLRFALRVRTKLKRSKARGTRHGRVRLQAAVDQIITRTFLLCAITFCVLGWSAFVGARNAGSAYDCYQPACTFPDYFSTVFWAVLYVVITWFGVIFFGVGLPPPFSCLGSKPTISALCCCCPRPSWLAPASTRLSFTSSIDSMDDSEHSSQSEMQRWSMASTLTGRPFFLTLKRLFFGHKTDDTDDGSLENEDFSDDAKFEKPPPLVFEKKAHIDRVSFDLTPPIKRDQFEDDDYEAALDKIDDHAAPPSNPSLSSNEKSQEDIILRNSSHSNEDTIT</sequence>
<evidence type="ECO:0000256" key="2">
    <source>
        <dbReference type="SAM" id="Phobius"/>
    </source>
</evidence>
<evidence type="ECO:0000313" key="3">
    <source>
        <dbReference type="EMBL" id="CAE0371632.1"/>
    </source>
</evidence>
<proteinExistence type="predicted"/>
<feature type="transmembrane region" description="Helical" evidence="2">
    <location>
        <begin position="199"/>
        <end position="218"/>
    </location>
</feature>
<feature type="transmembrane region" description="Helical" evidence="2">
    <location>
        <begin position="330"/>
        <end position="355"/>
    </location>
</feature>
<dbReference type="AlphaFoldDB" id="A0A7S3K472"/>
<evidence type="ECO:0000256" key="1">
    <source>
        <dbReference type="SAM" id="MobiDB-lite"/>
    </source>
</evidence>
<feature type="compositionally biased region" description="Polar residues" evidence="1">
    <location>
        <begin position="521"/>
        <end position="532"/>
    </location>
</feature>
<name>A0A7S3K472_9STRA</name>
<protein>
    <submittedName>
        <fullName evidence="3">Uncharacterized protein</fullName>
    </submittedName>
</protein>
<keyword evidence="2" id="KW-1133">Transmembrane helix</keyword>
<organism evidence="3">
    <name type="scientific">Aureoumbra lagunensis</name>
    <dbReference type="NCBI Taxonomy" id="44058"/>
    <lineage>
        <taxon>Eukaryota</taxon>
        <taxon>Sar</taxon>
        <taxon>Stramenopiles</taxon>
        <taxon>Ochrophyta</taxon>
        <taxon>Pelagophyceae</taxon>
        <taxon>Pelagomonadales</taxon>
        <taxon>Aureoumbra</taxon>
    </lineage>
</organism>
<reference evidence="3" key="1">
    <citation type="submission" date="2021-01" db="EMBL/GenBank/DDBJ databases">
        <authorList>
            <person name="Corre E."/>
            <person name="Pelletier E."/>
            <person name="Niang G."/>
            <person name="Scheremetjew M."/>
            <person name="Finn R."/>
            <person name="Kale V."/>
            <person name="Holt S."/>
            <person name="Cochrane G."/>
            <person name="Meng A."/>
            <person name="Brown T."/>
            <person name="Cohen L."/>
        </authorList>
    </citation>
    <scope>NUCLEOTIDE SEQUENCE</scope>
    <source>
        <strain evidence="3">CCMP1510</strain>
    </source>
</reference>
<gene>
    <name evidence="3" type="ORF">ALAG00032_LOCUS12414</name>
</gene>
<keyword evidence="2" id="KW-0472">Membrane</keyword>
<dbReference type="EMBL" id="HBIJ01018851">
    <property type="protein sequence ID" value="CAE0371632.1"/>
    <property type="molecule type" value="Transcribed_RNA"/>
</dbReference>
<feature type="transmembrane region" description="Helical" evidence="2">
    <location>
        <begin position="288"/>
        <end position="310"/>
    </location>
</feature>